<keyword evidence="6" id="KW-0809">Transit peptide</keyword>
<dbReference type="SUPFAM" id="SSF54849">
    <property type="entry name" value="GroEL-intermediate domain like"/>
    <property type="match status" value="1"/>
</dbReference>
<dbReference type="PANTHER" id="PTHR11353">
    <property type="entry name" value="CHAPERONIN"/>
    <property type="match status" value="1"/>
</dbReference>
<dbReference type="Proteomes" id="UP000015354">
    <property type="component" value="Unassembled WGS sequence"/>
</dbReference>
<dbReference type="InterPro" id="IPR002194">
    <property type="entry name" value="Chaperonin_TCP-1_CS"/>
</dbReference>
<dbReference type="Gene3D" id="3.50.7.10">
    <property type="entry name" value="GroEL"/>
    <property type="match status" value="1"/>
</dbReference>
<dbReference type="InterPro" id="IPR002423">
    <property type="entry name" value="Cpn60/GroEL/TCP-1"/>
</dbReference>
<dbReference type="PRINTS" id="PR00304">
    <property type="entry name" value="TCOMPLEXTCP1"/>
</dbReference>
<dbReference type="GO" id="GO:0016887">
    <property type="term" value="F:ATP hydrolysis activity"/>
    <property type="evidence" value="ECO:0007669"/>
    <property type="project" value="InterPro"/>
</dbReference>
<dbReference type="CDD" id="cd03342">
    <property type="entry name" value="TCP1_zeta"/>
    <property type="match status" value="1"/>
</dbReference>
<organism evidence="12 13">
    <name type="scientific">Strigomonas culicis</name>
    <dbReference type="NCBI Taxonomy" id="28005"/>
    <lineage>
        <taxon>Eukaryota</taxon>
        <taxon>Discoba</taxon>
        <taxon>Euglenozoa</taxon>
        <taxon>Kinetoplastea</taxon>
        <taxon>Metakinetoplastina</taxon>
        <taxon>Trypanosomatida</taxon>
        <taxon>Trypanosomatidae</taxon>
        <taxon>Strigomonadinae</taxon>
        <taxon>Strigomonas</taxon>
    </lineage>
</organism>
<dbReference type="Pfam" id="PF00118">
    <property type="entry name" value="Cpn60_TCP1"/>
    <property type="match status" value="1"/>
</dbReference>
<protein>
    <submittedName>
        <fullName evidence="12">T-complex protein 1 subunit zeta</fullName>
    </submittedName>
</protein>
<accession>S9VXX2</accession>
<evidence type="ECO:0000256" key="3">
    <source>
        <dbReference type="ARBA" id="ARBA00022490"/>
    </source>
</evidence>
<comment type="subcellular location">
    <subcellularLocation>
        <location evidence="1">Cytoplasm</location>
    </subcellularLocation>
</comment>
<evidence type="ECO:0000256" key="5">
    <source>
        <dbReference type="ARBA" id="ARBA00022840"/>
    </source>
</evidence>
<dbReference type="OrthoDB" id="10052040at2759"/>
<evidence type="ECO:0000256" key="6">
    <source>
        <dbReference type="ARBA" id="ARBA00022946"/>
    </source>
</evidence>
<evidence type="ECO:0000256" key="2">
    <source>
        <dbReference type="ARBA" id="ARBA00008020"/>
    </source>
</evidence>
<dbReference type="FunFam" id="3.30.260.10:FF:000017">
    <property type="entry name" value="T-complex protein 1 subunit zeta"/>
    <property type="match status" value="1"/>
</dbReference>
<keyword evidence="8 10" id="KW-0143">Chaperone</keyword>
<dbReference type="InterPro" id="IPR027413">
    <property type="entry name" value="GROEL-like_equatorial_sf"/>
</dbReference>
<dbReference type="FunFam" id="3.50.7.10:FF:000004">
    <property type="entry name" value="T-complex protein 1 subunit zeta"/>
    <property type="match status" value="1"/>
</dbReference>
<dbReference type="NCBIfam" id="TIGR02347">
    <property type="entry name" value="chap_CCT_zeta"/>
    <property type="match status" value="1"/>
</dbReference>
<evidence type="ECO:0000256" key="7">
    <source>
        <dbReference type="ARBA" id="ARBA00023016"/>
    </source>
</evidence>
<dbReference type="PROSITE" id="PS00751">
    <property type="entry name" value="TCP1_2"/>
    <property type="match status" value="1"/>
</dbReference>
<dbReference type="Gene3D" id="3.30.260.10">
    <property type="entry name" value="TCP-1-like chaperonin intermediate domain"/>
    <property type="match status" value="1"/>
</dbReference>
<keyword evidence="7" id="KW-0346">Stress response</keyword>
<evidence type="ECO:0000256" key="11">
    <source>
        <dbReference type="SAM" id="MobiDB-lite"/>
    </source>
</evidence>
<gene>
    <name evidence="12" type="ORF">STCU_03118</name>
</gene>
<comment type="caution">
    <text evidence="12">The sequence shown here is derived from an EMBL/GenBank/DDBJ whole genome shotgun (WGS) entry which is preliminary data.</text>
</comment>
<dbReference type="Gene3D" id="1.10.560.10">
    <property type="entry name" value="GroEL-like equatorial domain"/>
    <property type="match status" value="1"/>
</dbReference>
<dbReference type="SUPFAM" id="SSF48592">
    <property type="entry name" value="GroEL equatorial domain-like"/>
    <property type="match status" value="1"/>
</dbReference>
<comment type="function">
    <text evidence="9">Implicated in mitochondrial protein import and macromolecular assembly. May facilitate the correct folding of imported proteins. May also prevent misfolding and promote the refolding and proper assembly of unfolded polypeptides generated under stress conditions in the mitochondrial matrix.</text>
</comment>
<evidence type="ECO:0000256" key="4">
    <source>
        <dbReference type="ARBA" id="ARBA00022741"/>
    </source>
</evidence>
<evidence type="ECO:0000313" key="12">
    <source>
        <dbReference type="EMBL" id="EPY31906.1"/>
    </source>
</evidence>
<feature type="compositionally biased region" description="Basic and acidic residues" evidence="11">
    <location>
        <begin position="544"/>
        <end position="558"/>
    </location>
</feature>
<dbReference type="FunFam" id="1.10.560.10:FF:000058">
    <property type="entry name" value="T-complex protein 1 subunit zeta"/>
    <property type="match status" value="1"/>
</dbReference>
<evidence type="ECO:0000256" key="9">
    <source>
        <dbReference type="ARBA" id="ARBA00025467"/>
    </source>
</evidence>
<keyword evidence="3" id="KW-0963">Cytoplasm</keyword>
<sequence length="558" mass="61049">MSNLAYVNPGGKQAMKASALDINMIAARGLQEVLKTNLGPRGTMKMLVSGAGLIKITKDGNTLLGEMQIQHPTAALIARAATAIDDITGDGSTSTVLVIGEMMRQCERYIQEGMHPRTLTEGFHIAREEALKFLQNNTISIPKEELREYLTNVARSVLCTKVNPSISENLAESVVDAVYAIAEEGRDIDLHMVEVMHMRHRLSSDTRFVNGIVLDHGGRNNDMPKHLENAYILTCNVSLEYERSELTTGFYYKNPEEKARMVGAERKISDDRVRQIIELKRKVCTKENGRTFVVINQKGIDPIALEMLSKEGILALRRAKRRNMERLVLACGGEAVNTTDNLSVDILGQAGLVQEYTIGDDTYTFVENAKIGKSCTLVVKGPNDHTIAQIKDAIRDGLRAVKNAYESGAVVPGAGAFEVALHDHLIRFIDTVSGKQKMGVRAYADAMLVTPKTLAENSGLDVQQCLISLQEASVTARKQGKWVGLRLDTGDVLDPVAAGILDVVIVKKSLIESTGDIVAQLLLVDEIMKAGRRGAGGSLPSSNCKERVITEKKKKDKQ</sequence>
<dbReference type="EMBL" id="ATMH01003118">
    <property type="protein sequence ID" value="EPY31906.1"/>
    <property type="molecule type" value="Genomic_DNA"/>
</dbReference>
<dbReference type="InterPro" id="IPR027410">
    <property type="entry name" value="TCP-1-like_intermed_sf"/>
</dbReference>
<proteinExistence type="inferred from homology"/>
<dbReference type="SUPFAM" id="SSF52029">
    <property type="entry name" value="GroEL apical domain-like"/>
    <property type="match status" value="1"/>
</dbReference>
<feature type="region of interest" description="Disordered" evidence="11">
    <location>
        <begin position="533"/>
        <end position="558"/>
    </location>
</feature>
<dbReference type="GO" id="GO:0005524">
    <property type="term" value="F:ATP binding"/>
    <property type="evidence" value="ECO:0007669"/>
    <property type="project" value="UniProtKB-KW"/>
</dbReference>
<keyword evidence="4 10" id="KW-0547">Nucleotide-binding</keyword>
<name>S9VXX2_9TRYP</name>
<keyword evidence="5 10" id="KW-0067">ATP-binding</keyword>
<evidence type="ECO:0000256" key="10">
    <source>
        <dbReference type="RuleBase" id="RU004187"/>
    </source>
</evidence>
<dbReference type="GO" id="GO:0051082">
    <property type="term" value="F:unfolded protein binding"/>
    <property type="evidence" value="ECO:0007669"/>
    <property type="project" value="InterPro"/>
</dbReference>
<dbReference type="InterPro" id="IPR027409">
    <property type="entry name" value="GroEL-like_apical_dom_sf"/>
</dbReference>
<keyword evidence="13" id="KW-1185">Reference proteome</keyword>
<comment type="similarity">
    <text evidence="2 10">Belongs to the TCP-1 chaperonin family.</text>
</comment>
<reference evidence="12 13" key="1">
    <citation type="journal article" date="2013" name="PLoS ONE">
        <title>Predicting the Proteins of Angomonas deanei, Strigomonas culicis and Their Respective Endosymbionts Reveals New Aspects of the Trypanosomatidae Family.</title>
        <authorList>
            <person name="Motta M.C."/>
            <person name="Martins A.C."/>
            <person name="de Souza S.S."/>
            <person name="Catta-Preta C.M."/>
            <person name="Silva R."/>
            <person name="Klein C.C."/>
            <person name="de Almeida L.G."/>
            <person name="de Lima Cunha O."/>
            <person name="Ciapina L.P."/>
            <person name="Brocchi M."/>
            <person name="Colabardini A.C."/>
            <person name="de Araujo Lima B."/>
            <person name="Machado C.R."/>
            <person name="de Almeida Soares C.M."/>
            <person name="Probst C.M."/>
            <person name="de Menezes C.B."/>
            <person name="Thompson C.E."/>
            <person name="Bartholomeu D.C."/>
            <person name="Gradia D.F."/>
            <person name="Pavoni D.P."/>
            <person name="Grisard E.C."/>
            <person name="Fantinatti-Garboggini F."/>
            <person name="Marchini F.K."/>
            <person name="Rodrigues-Luiz G.F."/>
            <person name="Wagner G."/>
            <person name="Goldman G.H."/>
            <person name="Fietto J.L."/>
            <person name="Elias M.C."/>
            <person name="Goldman M.H."/>
            <person name="Sagot M.F."/>
            <person name="Pereira M."/>
            <person name="Stoco P.H."/>
            <person name="de Mendonca-Neto R.P."/>
            <person name="Teixeira S.M."/>
            <person name="Maciel T.E."/>
            <person name="de Oliveira Mendes T.A."/>
            <person name="Urmenyi T.P."/>
            <person name="de Souza W."/>
            <person name="Schenkman S."/>
            <person name="de Vasconcelos A.T."/>
        </authorList>
    </citation>
    <scope>NUCLEOTIDE SEQUENCE [LARGE SCALE GENOMIC DNA]</scope>
</reference>
<evidence type="ECO:0000313" key="13">
    <source>
        <dbReference type="Proteomes" id="UP000015354"/>
    </source>
</evidence>
<dbReference type="InterPro" id="IPR012722">
    <property type="entry name" value="Chap_CCT_zeta"/>
</dbReference>
<evidence type="ECO:0000256" key="8">
    <source>
        <dbReference type="ARBA" id="ARBA00023186"/>
    </source>
</evidence>
<dbReference type="AlphaFoldDB" id="S9VXX2"/>
<dbReference type="PROSITE" id="PS00750">
    <property type="entry name" value="TCP1_1"/>
    <property type="match status" value="1"/>
</dbReference>
<evidence type="ECO:0000256" key="1">
    <source>
        <dbReference type="ARBA" id="ARBA00004496"/>
    </source>
</evidence>
<dbReference type="GO" id="GO:0005737">
    <property type="term" value="C:cytoplasm"/>
    <property type="evidence" value="ECO:0007669"/>
    <property type="project" value="UniProtKB-SubCell"/>
</dbReference>
<dbReference type="GO" id="GO:0140662">
    <property type="term" value="F:ATP-dependent protein folding chaperone"/>
    <property type="evidence" value="ECO:0007669"/>
    <property type="project" value="InterPro"/>
</dbReference>
<dbReference type="InterPro" id="IPR017998">
    <property type="entry name" value="Chaperone_TCP-1"/>
</dbReference>